<proteinExistence type="predicted"/>
<dbReference type="PANTHER" id="PTHR43130">
    <property type="entry name" value="ARAC-FAMILY TRANSCRIPTIONAL REGULATOR"/>
    <property type="match status" value="1"/>
</dbReference>
<organism evidence="3 4">
    <name type="scientific">Cladosporium halotolerans</name>
    <dbReference type="NCBI Taxonomy" id="1052096"/>
    <lineage>
        <taxon>Eukaryota</taxon>
        <taxon>Fungi</taxon>
        <taxon>Dikarya</taxon>
        <taxon>Ascomycota</taxon>
        <taxon>Pezizomycotina</taxon>
        <taxon>Dothideomycetes</taxon>
        <taxon>Dothideomycetidae</taxon>
        <taxon>Cladosporiales</taxon>
        <taxon>Cladosporiaceae</taxon>
        <taxon>Cladosporium</taxon>
    </lineage>
</organism>
<name>A0AB34KB80_9PEZI</name>
<feature type="domain" description="DJ-1/PfpI" evidence="2">
    <location>
        <begin position="95"/>
        <end position="221"/>
    </location>
</feature>
<accession>A0AB34KB80</accession>
<dbReference type="CDD" id="cd03139">
    <property type="entry name" value="GATase1_PfpI_2"/>
    <property type="match status" value="1"/>
</dbReference>
<gene>
    <name evidence="3" type="ORF">WHR41_08884</name>
</gene>
<keyword evidence="4" id="KW-1185">Reference proteome</keyword>
<dbReference type="Gene3D" id="3.40.50.880">
    <property type="match status" value="1"/>
</dbReference>
<dbReference type="EMBL" id="JAAQHG020000052">
    <property type="protein sequence ID" value="KAL1582368.1"/>
    <property type="molecule type" value="Genomic_DNA"/>
</dbReference>
<protein>
    <recommendedName>
        <fullName evidence="2">DJ-1/PfpI domain-containing protein</fullName>
    </recommendedName>
</protein>
<dbReference type="InterPro" id="IPR029062">
    <property type="entry name" value="Class_I_gatase-like"/>
</dbReference>
<dbReference type="InterPro" id="IPR002818">
    <property type="entry name" value="DJ-1/PfpI"/>
</dbReference>
<dbReference type="Pfam" id="PF01965">
    <property type="entry name" value="DJ-1_PfpI"/>
    <property type="match status" value="1"/>
</dbReference>
<dbReference type="SUPFAM" id="SSF52317">
    <property type="entry name" value="Class I glutamine amidotransferase-like"/>
    <property type="match status" value="1"/>
</dbReference>
<feature type="signal peptide" evidence="1">
    <location>
        <begin position="1"/>
        <end position="16"/>
    </location>
</feature>
<dbReference type="AlphaFoldDB" id="A0AB34KB80"/>
<reference evidence="3 4" key="1">
    <citation type="journal article" date="2020" name="Microbiol. Resour. Announc.">
        <title>Draft Genome Sequence of a Cladosporium Species Isolated from the Mesophotic Ascidian Didemnum maculosum.</title>
        <authorList>
            <person name="Gioti A."/>
            <person name="Siaperas R."/>
            <person name="Nikolaivits E."/>
            <person name="Le Goff G."/>
            <person name="Ouazzani J."/>
            <person name="Kotoulas G."/>
            <person name="Topakas E."/>
        </authorList>
    </citation>
    <scope>NUCLEOTIDE SEQUENCE [LARGE SCALE GENOMIC DNA]</scope>
    <source>
        <strain evidence="3 4">TM138-S3</strain>
    </source>
</reference>
<sequence>MCCIAALLMSSGKVFAAYNYIYTGYPPKYCVGNNPGPNSKAPPNKWGFVLFRAYEPLDIFGPYEALYALSRVHKIDISWLAETLDPVTTQPLLAAMNPKNSSSFIGIPPTHSYATAPRDIEILLVPGGLGSRSPYINSTLDYITKSFPKLKYLITVCTGSLVVARTGLLSGKRVTTNKAAFKDVVAVDPSARWIPHARWAVDGKIWSSSGVSAGIDVTLAWISCHYGDDVATMVTNAMEYERHTDSYWDPFAEIWNVTAPSGA</sequence>
<dbReference type="RefSeq" id="XP_069225475.1">
    <property type="nucleotide sequence ID" value="XM_069377488.1"/>
</dbReference>
<evidence type="ECO:0000313" key="4">
    <source>
        <dbReference type="Proteomes" id="UP000803884"/>
    </source>
</evidence>
<feature type="chain" id="PRO_5044263697" description="DJ-1/PfpI domain-containing protein" evidence="1">
    <location>
        <begin position="17"/>
        <end position="263"/>
    </location>
</feature>
<dbReference type="InterPro" id="IPR052158">
    <property type="entry name" value="INH-QAR"/>
</dbReference>
<dbReference type="Proteomes" id="UP000803884">
    <property type="component" value="Unassembled WGS sequence"/>
</dbReference>
<evidence type="ECO:0000259" key="2">
    <source>
        <dbReference type="Pfam" id="PF01965"/>
    </source>
</evidence>
<evidence type="ECO:0000313" key="3">
    <source>
        <dbReference type="EMBL" id="KAL1582368.1"/>
    </source>
</evidence>
<evidence type="ECO:0000256" key="1">
    <source>
        <dbReference type="SAM" id="SignalP"/>
    </source>
</evidence>
<keyword evidence="1" id="KW-0732">Signal</keyword>
<comment type="caution">
    <text evidence="3">The sequence shown here is derived from an EMBL/GenBank/DDBJ whole genome shotgun (WGS) entry which is preliminary data.</text>
</comment>
<dbReference type="GeneID" id="96010326"/>
<dbReference type="PANTHER" id="PTHR43130:SF15">
    <property type="entry name" value="THIJ_PFPI FAMILY PROTEIN (AFU_ORTHOLOGUE AFUA_5G14240)"/>
    <property type="match status" value="1"/>
</dbReference>